<organism evidence="2 3">
    <name type="scientific">Theobroma cacao</name>
    <name type="common">Cacao</name>
    <name type="synonym">Cocoa</name>
    <dbReference type="NCBI Taxonomy" id="3641"/>
    <lineage>
        <taxon>Eukaryota</taxon>
        <taxon>Viridiplantae</taxon>
        <taxon>Streptophyta</taxon>
        <taxon>Embryophyta</taxon>
        <taxon>Tracheophyta</taxon>
        <taxon>Spermatophyta</taxon>
        <taxon>Magnoliopsida</taxon>
        <taxon>eudicotyledons</taxon>
        <taxon>Gunneridae</taxon>
        <taxon>Pentapetalae</taxon>
        <taxon>rosids</taxon>
        <taxon>malvids</taxon>
        <taxon>Malvales</taxon>
        <taxon>Malvaceae</taxon>
        <taxon>Byttnerioideae</taxon>
        <taxon>Theobroma</taxon>
    </lineage>
</organism>
<dbReference type="EMBL" id="CM001887">
    <property type="protein sequence ID" value="EOY32132.1"/>
    <property type="molecule type" value="Genomic_DNA"/>
</dbReference>
<keyword evidence="3" id="KW-1185">Reference proteome</keyword>
<sequence>MGGTQVCWSRIYYKSTIVDPRLPNQLKIDLKAPKLNFFFIFFLFHHSFTIFSQISHPQNLLIFINKS</sequence>
<keyword evidence="1" id="KW-0812">Transmembrane</keyword>
<evidence type="ECO:0000313" key="3">
    <source>
        <dbReference type="Proteomes" id="UP000026915"/>
    </source>
</evidence>
<protein>
    <submittedName>
        <fullName evidence="2">Uncharacterized protein</fullName>
    </submittedName>
</protein>
<dbReference type="InParanoid" id="A0A061GSK4"/>
<proteinExistence type="predicted"/>
<dbReference type="AlphaFoldDB" id="A0A061GSK4"/>
<evidence type="ECO:0000313" key="2">
    <source>
        <dbReference type="EMBL" id="EOY32132.1"/>
    </source>
</evidence>
<accession>A0A061GSK4</accession>
<keyword evidence="1" id="KW-0472">Membrane</keyword>
<reference evidence="2 3" key="1">
    <citation type="journal article" date="2013" name="Genome Biol.">
        <title>The genome sequence of the most widely cultivated cacao type and its use to identify candidate genes regulating pod color.</title>
        <authorList>
            <person name="Motamayor J.C."/>
            <person name="Mockaitis K."/>
            <person name="Schmutz J."/>
            <person name="Haiminen N."/>
            <person name="Iii D.L."/>
            <person name="Cornejo O."/>
            <person name="Findley S.D."/>
            <person name="Zheng P."/>
            <person name="Utro F."/>
            <person name="Royaert S."/>
            <person name="Saski C."/>
            <person name="Jenkins J."/>
            <person name="Podicheti R."/>
            <person name="Zhao M."/>
            <person name="Scheffler B.E."/>
            <person name="Stack J.C."/>
            <person name="Feltus F.A."/>
            <person name="Mustiga G.M."/>
            <person name="Amores F."/>
            <person name="Phillips W."/>
            <person name="Marelli J.P."/>
            <person name="May G.D."/>
            <person name="Shapiro H."/>
            <person name="Ma J."/>
            <person name="Bustamante C.D."/>
            <person name="Schnell R.J."/>
            <person name="Main D."/>
            <person name="Gilbert D."/>
            <person name="Parida L."/>
            <person name="Kuhn D.N."/>
        </authorList>
    </citation>
    <scope>NUCLEOTIDE SEQUENCE [LARGE SCALE GENOMIC DNA]</scope>
    <source>
        <strain evidence="3">cv. Matina 1-6</strain>
    </source>
</reference>
<dbReference type="Gramene" id="EOY32132">
    <property type="protein sequence ID" value="EOY32132"/>
    <property type="gene ID" value="TCM_039662"/>
</dbReference>
<dbReference type="HOGENOM" id="CLU_2817644_0_0_1"/>
<keyword evidence="1" id="KW-1133">Transmembrane helix</keyword>
<dbReference type="Proteomes" id="UP000026915">
    <property type="component" value="Chromosome 9"/>
</dbReference>
<gene>
    <name evidence="2" type="ORF">TCM_039662</name>
</gene>
<feature type="transmembrane region" description="Helical" evidence="1">
    <location>
        <begin position="35"/>
        <end position="54"/>
    </location>
</feature>
<name>A0A061GSK4_THECC</name>
<evidence type="ECO:0000256" key="1">
    <source>
        <dbReference type="SAM" id="Phobius"/>
    </source>
</evidence>